<sequence>FLNKLRFFLPEPALMTFQRNVTLRNGSAKQSSFPLLHWRKSIPTRAYQRTSNLSGLPFITHWR</sequence>
<dbReference type="EMBL" id="CP045907">
    <property type="protein sequence ID" value="QQP35071.1"/>
    <property type="molecule type" value="Genomic_DNA"/>
</dbReference>
<protein>
    <submittedName>
        <fullName evidence="1">Tolllike receptor 7</fullName>
    </submittedName>
</protein>
<keyword evidence="2" id="KW-1185">Reference proteome</keyword>
<keyword evidence="1" id="KW-0675">Receptor</keyword>
<feature type="non-terminal residue" evidence="1">
    <location>
        <position position="1"/>
    </location>
</feature>
<reference evidence="2" key="1">
    <citation type="submission" date="2021-01" db="EMBL/GenBank/DDBJ databases">
        <title>Caligus Genome Assembly.</title>
        <authorList>
            <person name="Gallardo-Escarate C."/>
        </authorList>
    </citation>
    <scope>NUCLEOTIDE SEQUENCE [LARGE SCALE GENOMIC DNA]</scope>
</reference>
<evidence type="ECO:0000313" key="2">
    <source>
        <dbReference type="Proteomes" id="UP000595437"/>
    </source>
</evidence>
<evidence type="ECO:0000313" key="1">
    <source>
        <dbReference type="EMBL" id="QQP35071.1"/>
    </source>
</evidence>
<organism evidence="1 2">
    <name type="scientific">Caligus rogercresseyi</name>
    <name type="common">Sea louse</name>
    <dbReference type="NCBI Taxonomy" id="217165"/>
    <lineage>
        <taxon>Eukaryota</taxon>
        <taxon>Metazoa</taxon>
        <taxon>Ecdysozoa</taxon>
        <taxon>Arthropoda</taxon>
        <taxon>Crustacea</taxon>
        <taxon>Multicrustacea</taxon>
        <taxon>Hexanauplia</taxon>
        <taxon>Copepoda</taxon>
        <taxon>Siphonostomatoida</taxon>
        <taxon>Caligidae</taxon>
        <taxon>Caligus</taxon>
    </lineage>
</organism>
<dbReference type="AlphaFoldDB" id="A0A7T8GP46"/>
<name>A0A7T8GP46_CALRO</name>
<feature type="non-terminal residue" evidence="1">
    <location>
        <position position="63"/>
    </location>
</feature>
<accession>A0A7T8GP46</accession>
<dbReference type="Proteomes" id="UP000595437">
    <property type="component" value="Chromosome 18"/>
</dbReference>
<gene>
    <name evidence="1" type="ORF">FKW44_023190</name>
</gene>
<proteinExistence type="predicted"/>